<reference evidence="3" key="1">
    <citation type="submission" date="2023-04" db="EMBL/GenBank/DDBJ databases">
        <title>Candida boidinii NBRC 10035.</title>
        <authorList>
            <person name="Ichikawa N."/>
            <person name="Sato H."/>
            <person name="Tonouchi N."/>
        </authorList>
    </citation>
    <scope>NUCLEOTIDE SEQUENCE</scope>
    <source>
        <strain evidence="3">NBRC 10035</strain>
    </source>
</reference>
<dbReference type="InterPro" id="IPR019835">
    <property type="entry name" value="SWIB_domain"/>
</dbReference>
<feature type="compositionally biased region" description="Low complexity" evidence="1">
    <location>
        <begin position="107"/>
        <end position="129"/>
    </location>
</feature>
<dbReference type="Gene3D" id="1.10.245.10">
    <property type="entry name" value="SWIB/MDM2 domain"/>
    <property type="match status" value="1"/>
</dbReference>
<protein>
    <submittedName>
        <fullName evidence="3">Unnamed protein product</fullName>
    </submittedName>
</protein>
<evidence type="ECO:0000256" key="1">
    <source>
        <dbReference type="SAM" id="MobiDB-lite"/>
    </source>
</evidence>
<dbReference type="SUPFAM" id="SSF47592">
    <property type="entry name" value="SWIB/MDM2 domain"/>
    <property type="match status" value="1"/>
</dbReference>
<evidence type="ECO:0000313" key="3">
    <source>
        <dbReference type="EMBL" id="GME71760.1"/>
    </source>
</evidence>
<proteinExistence type="predicted"/>
<dbReference type="PROSITE" id="PS51925">
    <property type="entry name" value="SWIB_MDM2"/>
    <property type="match status" value="1"/>
</dbReference>
<evidence type="ECO:0000313" key="4">
    <source>
        <dbReference type="Proteomes" id="UP001165120"/>
    </source>
</evidence>
<feature type="compositionally biased region" description="Pro residues" evidence="1">
    <location>
        <begin position="95"/>
        <end position="106"/>
    </location>
</feature>
<gene>
    <name evidence="3" type="ORF">Cboi02_000333800</name>
</gene>
<dbReference type="EMBL" id="BSXN01001137">
    <property type="protein sequence ID" value="GME71760.1"/>
    <property type="molecule type" value="Genomic_DNA"/>
</dbReference>
<dbReference type="InterPro" id="IPR003121">
    <property type="entry name" value="SWIB_MDM2_domain"/>
</dbReference>
<keyword evidence="4" id="KW-1185">Reference proteome</keyword>
<comment type="caution">
    <text evidence="3">The sequence shown here is derived from an EMBL/GenBank/DDBJ whole genome shotgun (WGS) entry which is preliminary data.</text>
</comment>
<feature type="compositionally biased region" description="Polar residues" evidence="1">
    <location>
        <begin position="135"/>
        <end position="146"/>
    </location>
</feature>
<dbReference type="CDD" id="cd10567">
    <property type="entry name" value="SWIB-MDM2_like"/>
    <property type="match status" value="1"/>
</dbReference>
<organism evidence="3 4">
    <name type="scientific">Candida boidinii</name>
    <name type="common">Yeast</name>
    <dbReference type="NCBI Taxonomy" id="5477"/>
    <lineage>
        <taxon>Eukaryota</taxon>
        <taxon>Fungi</taxon>
        <taxon>Dikarya</taxon>
        <taxon>Ascomycota</taxon>
        <taxon>Saccharomycotina</taxon>
        <taxon>Pichiomycetes</taxon>
        <taxon>Pichiales</taxon>
        <taxon>Pichiaceae</taxon>
        <taxon>Ogataea</taxon>
        <taxon>Ogataea/Candida clade</taxon>
    </lineage>
</organism>
<accession>A0A9W6WAD7</accession>
<dbReference type="PANTHER" id="PTHR13844">
    <property type="entry name" value="SWI/SNF-RELATED MATRIX-ASSOCIATED ACTIN-DEPENDENT REGULATOR OF CHROMATIN SUBFAMILY D"/>
    <property type="match status" value="1"/>
</dbReference>
<dbReference type="Proteomes" id="UP001165120">
    <property type="component" value="Unassembled WGS sequence"/>
</dbReference>
<dbReference type="SMART" id="SM00151">
    <property type="entry name" value="SWIB"/>
    <property type="match status" value="1"/>
</dbReference>
<sequence>MYRVSPELANFLGNNNDISRPELVKKLWDYIKLNNLQNPQDKREILSDEKLFPLFGEKVHMFTMNKVLSKHLFNRDEIVNGYDDIKPDVGNQQPPQLPPHSPPQQQIPPQQYQQNMNSTYNSNNFNGNTDYDPNYNGNFNGDPSTSYNNYNNNNGYQDFNGIP</sequence>
<dbReference type="AlphaFoldDB" id="A0A9W6WAD7"/>
<feature type="domain" description="DM2" evidence="2">
    <location>
        <begin position="1"/>
        <end position="74"/>
    </location>
</feature>
<name>A0A9W6WAD7_CANBO</name>
<feature type="region of interest" description="Disordered" evidence="1">
    <location>
        <begin position="83"/>
        <end position="163"/>
    </location>
</feature>
<dbReference type="InterPro" id="IPR036885">
    <property type="entry name" value="SWIB_MDM2_dom_sf"/>
</dbReference>
<evidence type="ECO:0000259" key="2">
    <source>
        <dbReference type="PROSITE" id="PS51925"/>
    </source>
</evidence>
<dbReference type="Pfam" id="PF02201">
    <property type="entry name" value="SWIB"/>
    <property type="match status" value="1"/>
</dbReference>